<evidence type="ECO:0000313" key="2">
    <source>
        <dbReference type="EMBL" id="CAA7266416.1"/>
    </source>
</evidence>
<dbReference type="AlphaFoldDB" id="A0A8S0WV55"/>
<evidence type="ECO:0000313" key="3">
    <source>
        <dbReference type="Proteomes" id="UP000467700"/>
    </source>
</evidence>
<keyword evidence="3" id="KW-1185">Reference proteome</keyword>
<accession>A0A8S0WV55</accession>
<protein>
    <submittedName>
        <fullName evidence="2">Uncharacterized protein</fullName>
    </submittedName>
</protein>
<feature type="region of interest" description="Disordered" evidence="1">
    <location>
        <begin position="1"/>
        <end position="41"/>
    </location>
</feature>
<sequence length="213" mass="24523">MPQSTQDQSSSQDSQQVRPQVGPDSDAAAEPHPPLPCLTAPTRFRSTLPLEPQYRNHPHFIRQVYGAIITNKFRMRYAEKVSGLPKGSIKTYQEAQVILARRHPLQGLVNVQVRWKVPKNDPHEVWPIAIIERFVPVIPMSGDWEGEDIGLEIAEGNQALTVEEVEERIKEKTRDMMGLRGLLRFRWFNLYELESEGQVDDPDALWKNNFRDE</sequence>
<comment type="caution">
    <text evidence="2">The sequence shown here is derived from an EMBL/GenBank/DDBJ whole genome shotgun (WGS) entry which is preliminary data.</text>
</comment>
<proteinExistence type="predicted"/>
<dbReference type="OrthoDB" id="10327558at2759"/>
<name>A0A8S0WV55_CYCAE</name>
<feature type="compositionally biased region" description="Low complexity" evidence="1">
    <location>
        <begin position="1"/>
        <end position="16"/>
    </location>
</feature>
<reference evidence="2 3" key="1">
    <citation type="submission" date="2020-01" db="EMBL/GenBank/DDBJ databases">
        <authorList>
            <person name="Gupta K D."/>
        </authorList>
    </citation>
    <scope>NUCLEOTIDE SEQUENCE [LARGE SCALE GENOMIC DNA]</scope>
</reference>
<gene>
    <name evidence="2" type="ORF">AAE3_LOCUS8589</name>
</gene>
<evidence type="ECO:0000256" key="1">
    <source>
        <dbReference type="SAM" id="MobiDB-lite"/>
    </source>
</evidence>
<organism evidence="2 3">
    <name type="scientific">Cyclocybe aegerita</name>
    <name type="common">Black poplar mushroom</name>
    <name type="synonym">Agrocybe aegerita</name>
    <dbReference type="NCBI Taxonomy" id="1973307"/>
    <lineage>
        <taxon>Eukaryota</taxon>
        <taxon>Fungi</taxon>
        <taxon>Dikarya</taxon>
        <taxon>Basidiomycota</taxon>
        <taxon>Agaricomycotina</taxon>
        <taxon>Agaricomycetes</taxon>
        <taxon>Agaricomycetidae</taxon>
        <taxon>Agaricales</taxon>
        <taxon>Agaricineae</taxon>
        <taxon>Bolbitiaceae</taxon>
        <taxon>Cyclocybe</taxon>
    </lineage>
</organism>
<dbReference type="Proteomes" id="UP000467700">
    <property type="component" value="Unassembled WGS sequence"/>
</dbReference>
<dbReference type="EMBL" id="CACVBS010000054">
    <property type="protein sequence ID" value="CAA7266416.1"/>
    <property type="molecule type" value="Genomic_DNA"/>
</dbReference>